<dbReference type="Pfam" id="PF13416">
    <property type="entry name" value="SBP_bac_8"/>
    <property type="match status" value="1"/>
</dbReference>
<organism evidence="1 2">
    <name type="scientific">Aquimarina aggregata</name>
    <dbReference type="NCBI Taxonomy" id="1642818"/>
    <lineage>
        <taxon>Bacteria</taxon>
        <taxon>Pseudomonadati</taxon>
        <taxon>Bacteroidota</taxon>
        <taxon>Flavobacteriia</taxon>
        <taxon>Flavobacteriales</taxon>
        <taxon>Flavobacteriaceae</taxon>
        <taxon>Aquimarina</taxon>
    </lineage>
</organism>
<comment type="caution">
    <text evidence="1">The sequence shown here is derived from an EMBL/GenBank/DDBJ whole genome shotgun (WGS) entry which is preliminary data.</text>
</comment>
<dbReference type="OrthoDB" id="3239593at2"/>
<reference evidence="1 2" key="1">
    <citation type="submission" date="2016-01" db="EMBL/GenBank/DDBJ databases">
        <title>The draft genome sequence of Aquimarina sp. RZW4-3-2.</title>
        <authorList>
            <person name="Wang Y."/>
        </authorList>
    </citation>
    <scope>NUCLEOTIDE SEQUENCE [LARGE SCALE GENOMIC DNA]</scope>
    <source>
        <strain evidence="1 2">RZW4-3-2</strain>
    </source>
</reference>
<evidence type="ECO:0000313" key="2">
    <source>
        <dbReference type="Proteomes" id="UP000076715"/>
    </source>
</evidence>
<dbReference type="PANTHER" id="PTHR42779:SF1">
    <property type="entry name" value="PROTEIN YNJB"/>
    <property type="match status" value="1"/>
</dbReference>
<gene>
    <name evidence="1" type="ORF">AWE51_24140</name>
</gene>
<protein>
    <recommendedName>
        <fullName evidence="3">ABC transporter substrate-binding protein</fullName>
    </recommendedName>
</protein>
<dbReference type="InterPro" id="IPR027020">
    <property type="entry name" value="YnjB"/>
</dbReference>
<proteinExistence type="predicted"/>
<accession>A0A163B463</accession>
<dbReference type="SUPFAM" id="SSF53850">
    <property type="entry name" value="Periplasmic binding protein-like II"/>
    <property type="match status" value="1"/>
</dbReference>
<dbReference type="EMBL" id="LQRT01000008">
    <property type="protein sequence ID" value="KZS41042.1"/>
    <property type="molecule type" value="Genomic_DNA"/>
</dbReference>
<dbReference type="STRING" id="1642818.AWE51_24140"/>
<dbReference type="InterPro" id="IPR006059">
    <property type="entry name" value="SBP"/>
</dbReference>
<keyword evidence="2" id="KW-1185">Reference proteome</keyword>
<dbReference type="PIRSF" id="PIRSF029172">
    <property type="entry name" value="UCP029172_ABC_sbc_YnjB"/>
    <property type="match status" value="1"/>
</dbReference>
<dbReference type="AlphaFoldDB" id="A0A163B463"/>
<dbReference type="RefSeq" id="WP_066313272.1">
    <property type="nucleotide sequence ID" value="NZ_CANLSS010000002.1"/>
</dbReference>
<dbReference type="NCBIfam" id="NF008633">
    <property type="entry name" value="PRK11622.1"/>
    <property type="match status" value="1"/>
</dbReference>
<evidence type="ECO:0008006" key="3">
    <source>
        <dbReference type="Google" id="ProtNLM"/>
    </source>
</evidence>
<dbReference type="PROSITE" id="PS51257">
    <property type="entry name" value="PROKAR_LIPOPROTEIN"/>
    <property type="match status" value="1"/>
</dbReference>
<evidence type="ECO:0000313" key="1">
    <source>
        <dbReference type="EMBL" id="KZS41042.1"/>
    </source>
</evidence>
<dbReference type="Gene3D" id="3.40.190.10">
    <property type="entry name" value="Periplasmic binding protein-like II"/>
    <property type="match status" value="2"/>
</dbReference>
<name>A0A163B463_9FLAO</name>
<sequence>MKKLIYVILAMLLLACGKEQKETSFAIASASWDEIIKQGQNQSVNLMMWTGDTKINAYMNSYIRPLVKEKYNIDLTISSGQGNTIVQILMAELQANKTESDLDMVWINGETFYQLQQIKGLYGPWTSKLPNAEFIDFDNKFIGMDFQQPIAGYELPWGNVQMTIIYNSEKVKTPPMTREALYKFAKENPGKFTWDNHFTGLTFLKALLIDIAGGNGSLNGDFDEKKYQKYSSELWSYLTTLKPYLWKNGETFPEAVAPMHQLFASGELWFTMSNNDAEVDNKIAEGIFPETTRAYVPKYGTIQNSHYMGISKMSINKAAAMVVANEMISAEAQLKKQDPSVWGDGTVLDTKKLPSLLKAKFNNQPNRKYAPKRSEITQRALQEINPEYMIRLAEDFRKYMIK</sequence>
<dbReference type="PANTHER" id="PTHR42779">
    <property type="entry name" value="PROTEIN YNJB"/>
    <property type="match status" value="1"/>
</dbReference>
<dbReference type="Proteomes" id="UP000076715">
    <property type="component" value="Unassembled WGS sequence"/>
</dbReference>